<accession>A0A6A6Z3Q3</accession>
<evidence type="ECO:0000313" key="4">
    <source>
        <dbReference type="RefSeq" id="XP_033582614.1"/>
    </source>
</evidence>
<reference evidence="2 4" key="1">
    <citation type="journal article" date="2020" name="Stud. Mycol.">
        <title>101 Dothideomycetes genomes: a test case for predicting lifestyles and emergence of pathogens.</title>
        <authorList>
            <person name="Haridas S."/>
            <person name="Albert R."/>
            <person name="Binder M."/>
            <person name="Bloem J."/>
            <person name="Labutti K."/>
            <person name="Salamov A."/>
            <person name="Andreopoulos B."/>
            <person name="Baker S."/>
            <person name="Barry K."/>
            <person name="Bills G."/>
            <person name="Bluhm B."/>
            <person name="Cannon C."/>
            <person name="Castanera R."/>
            <person name="Culley D."/>
            <person name="Daum C."/>
            <person name="Ezra D."/>
            <person name="Gonzalez J."/>
            <person name="Henrissat B."/>
            <person name="Kuo A."/>
            <person name="Liang C."/>
            <person name="Lipzen A."/>
            <person name="Lutzoni F."/>
            <person name="Magnuson J."/>
            <person name="Mondo S."/>
            <person name="Nolan M."/>
            <person name="Ohm R."/>
            <person name="Pangilinan J."/>
            <person name="Park H.-J."/>
            <person name="Ramirez L."/>
            <person name="Alfaro M."/>
            <person name="Sun H."/>
            <person name="Tritt A."/>
            <person name="Yoshinaga Y."/>
            <person name="Zwiers L.-H."/>
            <person name="Turgeon B."/>
            <person name="Goodwin S."/>
            <person name="Spatafora J."/>
            <person name="Crous P."/>
            <person name="Grigoriev I."/>
        </authorList>
    </citation>
    <scope>NUCLEOTIDE SEQUENCE</scope>
    <source>
        <strain evidence="2 4">CBS 304.34</strain>
    </source>
</reference>
<feature type="domain" description="Aminoglycoside phosphotransferase" evidence="1">
    <location>
        <begin position="98"/>
        <end position="189"/>
    </location>
</feature>
<evidence type="ECO:0000313" key="2">
    <source>
        <dbReference type="EMBL" id="KAF2815650.1"/>
    </source>
</evidence>
<gene>
    <name evidence="2 4" type="ORF">BDZ99DRAFT_541411</name>
</gene>
<feature type="non-terminal residue" evidence="2">
    <location>
        <position position="1"/>
    </location>
</feature>
<reference evidence="4" key="2">
    <citation type="submission" date="2020-04" db="EMBL/GenBank/DDBJ databases">
        <authorList>
            <consortium name="NCBI Genome Project"/>
        </authorList>
    </citation>
    <scope>NUCLEOTIDE SEQUENCE</scope>
    <source>
        <strain evidence="4">CBS 304.34</strain>
    </source>
</reference>
<dbReference type="GeneID" id="54467632"/>
<dbReference type="Proteomes" id="UP000504636">
    <property type="component" value="Unplaced"/>
</dbReference>
<sequence>IVQFRPERYALDVEITGAAKEICSPKCPHVERVEIQDPKIVPRGLQVYAVEFLPGVPYSKLQPRARILSFQEWTHQSRLIKGFTHFVARGWPASPQSRQPQPFPLSSGYPERSIQMTGKVGASIKSKLAQLVSDLPTTALRTHAQSVLYQLPTIESLPIVVNHGDVVPANILVERTTGSLAGLVDWVEAEHLPFGTCLYGLEYLLGWIDSGSSQSFVYFQKAEELRELFWNELAVCIGIDLGKLNQWKSHVALARNLGMLLWFGFAWDGGNIDRVVNRDDDPEVVECLEAFLSVELGRARL</sequence>
<dbReference type="Gene3D" id="3.90.1200.10">
    <property type="match status" value="1"/>
</dbReference>
<name>A0A6A6Z3Q3_9PEZI</name>
<reference evidence="4" key="3">
    <citation type="submission" date="2025-04" db="UniProtKB">
        <authorList>
            <consortium name="RefSeq"/>
        </authorList>
    </citation>
    <scope>IDENTIFICATION</scope>
    <source>
        <strain evidence="4">CBS 304.34</strain>
    </source>
</reference>
<dbReference type="InterPro" id="IPR002575">
    <property type="entry name" value="Aminoglycoside_PTrfase"/>
</dbReference>
<dbReference type="SUPFAM" id="SSF56112">
    <property type="entry name" value="Protein kinase-like (PK-like)"/>
    <property type="match status" value="1"/>
</dbReference>
<dbReference type="InterPro" id="IPR011009">
    <property type="entry name" value="Kinase-like_dom_sf"/>
</dbReference>
<dbReference type="RefSeq" id="XP_033582614.1">
    <property type="nucleotide sequence ID" value="XM_033726739.1"/>
</dbReference>
<protein>
    <recommendedName>
        <fullName evidence="1">Aminoglycoside phosphotransferase domain-containing protein</fullName>
    </recommendedName>
</protein>
<evidence type="ECO:0000313" key="3">
    <source>
        <dbReference type="Proteomes" id="UP000504636"/>
    </source>
</evidence>
<evidence type="ECO:0000259" key="1">
    <source>
        <dbReference type="Pfam" id="PF01636"/>
    </source>
</evidence>
<dbReference type="OrthoDB" id="5598852at2759"/>
<keyword evidence="3" id="KW-1185">Reference proteome</keyword>
<proteinExistence type="predicted"/>
<organism evidence="2">
    <name type="scientific">Mytilinidion resinicola</name>
    <dbReference type="NCBI Taxonomy" id="574789"/>
    <lineage>
        <taxon>Eukaryota</taxon>
        <taxon>Fungi</taxon>
        <taxon>Dikarya</taxon>
        <taxon>Ascomycota</taxon>
        <taxon>Pezizomycotina</taxon>
        <taxon>Dothideomycetes</taxon>
        <taxon>Pleosporomycetidae</taxon>
        <taxon>Mytilinidiales</taxon>
        <taxon>Mytilinidiaceae</taxon>
        <taxon>Mytilinidion</taxon>
    </lineage>
</organism>
<dbReference type="AlphaFoldDB" id="A0A6A6Z3Q3"/>
<dbReference type="Pfam" id="PF01636">
    <property type="entry name" value="APH"/>
    <property type="match status" value="1"/>
</dbReference>
<dbReference type="EMBL" id="MU003693">
    <property type="protein sequence ID" value="KAF2815650.1"/>
    <property type="molecule type" value="Genomic_DNA"/>
</dbReference>